<dbReference type="Pfam" id="PF04142">
    <property type="entry name" value="Nuc_sug_transp"/>
    <property type="match status" value="1"/>
</dbReference>
<evidence type="ECO:0008006" key="8">
    <source>
        <dbReference type="Google" id="ProtNLM"/>
    </source>
</evidence>
<dbReference type="InterPro" id="IPR007271">
    <property type="entry name" value="Nuc_sug_transpt"/>
</dbReference>
<evidence type="ECO:0000256" key="1">
    <source>
        <dbReference type="ARBA" id="ARBA00004141"/>
    </source>
</evidence>
<feature type="transmembrane region" description="Helical" evidence="5">
    <location>
        <begin position="243"/>
        <end position="264"/>
    </location>
</feature>
<comment type="subcellular location">
    <subcellularLocation>
        <location evidence="1">Membrane</location>
        <topology evidence="1">Multi-pass membrane protein</topology>
    </subcellularLocation>
</comment>
<organism evidence="6 7">
    <name type="scientific">Trypanosoma rangeli SC58</name>
    <dbReference type="NCBI Taxonomy" id="429131"/>
    <lineage>
        <taxon>Eukaryota</taxon>
        <taxon>Discoba</taxon>
        <taxon>Euglenozoa</taxon>
        <taxon>Kinetoplastea</taxon>
        <taxon>Metakinetoplastina</taxon>
        <taxon>Trypanosomatida</taxon>
        <taxon>Trypanosomatidae</taxon>
        <taxon>Trypanosoma</taxon>
        <taxon>Herpetosoma</taxon>
    </lineage>
</organism>
<dbReference type="SUPFAM" id="SSF103481">
    <property type="entry name" value="Multidrug resistance efflux transporter EmrE"/>
    <property type="match status" value="2"/>
</dbReference>
<accession>A0A061J1K0</accession>
<dbReference type="PANTHER" id="PTHR10231">
    <property type="entry name" value="NUCLEOTIDE-SUGAR TRANSMEMBRANE TRANSPORTER"/>
    <property type="match status" value="1"/>
</dbReference>
<feature type="transmembrane region" description="Helical" evidence="5">
    <location>
        <begin position="67"/>
        <end position="85"/>
    </location>
</feature>
<keyword evidence="7" id="KW-1185">Reference proteome</keyword>
<dbReference type="Proteomes" id="UP000031737">
    <property type="component" value="Unassembled WGS sequence"/>
</dbReference>
<evidence type="ECO:0000256" key="2">
    <source>
        <dbReference type="ARBA" id="ARBA00022692"/>
    </source>
</evidence>
<feature type="transmembrane region" description="Helical" evidence="5">
    <location>
        <begin position="271"/>
        <end position="287"/>
    </location>
</feature>
<reference evidence="6 7" key="1">
    <citation type="submission" date="2013-07" db="EMBL/GenBank/DDBJ databases">
        <authorList>
            <person name="Stoco P.H."/>
            <person name="Wagner G."/>
            <person name="Gerber A."/>
            <person name="Zaha A."/>
            <person name="Thompson C."/>
            <person name="Bartholomeu D.C."/>
            <person name="Luckemeyer D.D."/>
            <person name="Bahia D."/>
            <person name="Loreto E."/>
            <person name="Prestes E.B."/>
            <person name="Lima F.M."/>
            <person name="Rodrigues-Luiz G."/>
            <person name="Vallejo G.A."/>
            <person name="Filho J.F."/>
            <person name="Monteiro K.M."/>
            <person name="Tyler K.M."/>
            <person name="de Almeida L.G."/>
            <person name="Ortiz M.F."/>
            <person name="Siervo M.A."/>
            <person name="de Moraes M.H."/>
            <person name="Cunha O.L."/>
            <person name="Mendonca-Neto R."/>
            <person name="Silva R."/>
            <person name="Teixeira S.M."/>
            <person name="Murta S.M."/>
            <person name="Sincero T.C."/>
            <person name="Mendes T.A."/>
            <person name="Urmenyi T.P."/>
            <person name="Silva V.G."/>
            <person name="da Rocha W.D."/>
            <person name="Andersson B."/>
            <person name="Romanha A.J."/>
            <person name="Steindel M."/>
            <person name="de Vasconcelos A.T."/>
            <person name="Grisard E.C."/>
        </authorList>
    </citation>
    <scope>NUCLEOTIDE SEQUENCE [LARGE SCALE GENOMIC DNA]</scope>
    <source>
        <strain evidence="6 7">SC58</strain>
    </source>
</reference>
<dbReference type="VEuPathDB" id="TriTrypDB:TRSC58_03477"/>
<feature type="transmembrane region" description="Helical" evidence="5">
    <location>
        <begin position="186"/>
        <end position="204"/>
    </location>
</feature>
<evidence type="ECO:0000256" key="3">
    <source>
        <dbReference type="ARBA" id="ARBA00022989"/>
    </source>
</evidence>
<dbReference type="AlphaFoldDB" id="A0A061J1K0"/>
<comment type="caution">
    <text evidence="6">The sequence shown here is derived from an EMBL/GenBank/DDBJ whole genome shotgun (WGS) entry which is preliminary data.</text>
</comment>
<evidence type="ECO:0000313" key="6">
    <source>
        <dbReference type="EMBL" id="ESL08814.1"/>
    </source>
</evidence>
<dbReference type="OrthoDB" id="419167at2759"/>
<dbReference type="GO" id="GO:0000139">
    <property type="term" value="C:Golgi membrane"/>
    <property type="evidence" value="ECO:0007669"/>
    <property type="project" value="InterPro"/>
</dbReference>
<keyword evidence="3 5" id="KW-1133">Transmembrane helix</keyword>
<sequence>MFFLAIRYSKVLEERGEVTYDSTVIVMSIEVTKILVSVTLRYVSSGEFVPFSVTIGPRRGQLWRMSWLYITPAFLYALYNNLTYINLRLFDPGTVQLFMQTRILFTGFLFVLLLHRSLSLRQWGALGILTVGLFIKYISPTVMQAVGVRLLSIQLQAFFSSLAGVYNEVAFKREAGTSIHLQNFFMYLYGILLNLMLGLLVAPHKYFQESIFRKPHVIFIPIILLGAINGLTAAFILKFINVIVKAFAASVEVILMAVVAAVVLGEPLTRQDFIAGVFVMCSVYLYYTKGCGSNVTCKSK</sequence>
<feature type="transmembrane region" description="Helical" evidence="5">
    <location>
        <begin position="97"/>
        <end position="114"/>
    </location>
</feature>
<keyword evidence="4 5" id="KW-0472">Membrane</keyword>
<evidence type="ECO:0000256" key="4">
    <source>
        <dbReference type="ARBA" id="ARBA00023136"/>
    </source>
</evidence>
<gene>
    <name evidence="6" type="ORF">TRSC58_03477</name>
</gene>
<feature type="transmembrane region" description="Helical" evidence="5">
    <location>
        <begin position="146"/>
        <end position="166"/>
    </location>
</feature>
<proteinExistence type="predicted"/>
<feature type="transmembrane region" description="Helical" evidence="5">
    <location>
        <begin position="216"/>
        <end position="237"/>
    </location>
</feature>
<dbReference type="InterPro" id="IPR037185">
    <property type="entry name" value="EmrE-like"/>
</dbReference>
<dbReference type="GO" id="GO:0015165">
    <property type="term" value="F:pyrimidine nucleotide-sugar transmembrane transporter activity"/>
    <property type="evidence" value="ECO:0007669"/>
    <property type="project" value="InterPro"/>
</dbReference>
<feature type="transmembrane region" description="Helical" evidence="5">
    <location>
        <begin position="120"/>
        <end position="139"/>
    </location>
</feature>
<keyword evidence="2 5" id="KW-0812">Transmembrane</keyword>
<evidence type="ECO:0000256" key="5">
    <source>
        <dbReference type="SAM" id="Phobius"/>
    </source>
</evidence>
<protein>
    <recommendedName>
        <fullName evidence="8">Nucleotide sugar transporter</fullName>
    </recommendedName>
</protein>
<name>A0A061J1K0_TRYRA</name>
<dbReference type="EMBL" id="AUPL01003477">
    <property type="protein sequence ID" value="ESL08814.1"/>
    <property type="molecule type" value="Genomic_DNA"/>
</dbReference>
<evidence type="ECO:0000313" key="7">
    <source>
        <dbReference type="Proteomes" id="UP000031737"/>
    </source>
</evidence>